<protein>
    <recommendedName>
        <fullName evidence="1">Protein kinase domain-containing protein</fullName>
    </recommendedName>
</protein>
<organism evidence="2 3">
    <name type="scientific">Aspergillus calidoustus</name>
    <dbReference type="NCBI Taxonomy" id="454130"/>
    <lineage>
        <taxon>Eukaryota</taxon>
        <taxon>Fungi</taxon>
        <taxon>Dikarya</taxon>
        <taxon>Ascomycota</taxon>
        <taxon>Pezizomycotina</taxon>
        <taxon>Eurotiomycetes</taxon>
        <taxon>Eurotiomycetidae</taxon>
        <taxon>Eurotiales</taxon>
        <taxon>Aspergillaceae</taxon>
        <taxon>Aspergillus</taxon>
        <taxon>Aspergillus subgen. Nidulantes</taxon>
    </lineage>
</organism>
<dbReference type="Gene3D" id="1.10.510.10">
    <property type="entry name" value="Transferase(Phosphotransferase) domain 1"/>
    <property type="match status" value="1"/>
</dbReference>
<gene>
    <name evidence="2" type="ORF">ASPCAL13607</name>
</gene>
<sequence length="279" mass="31785">MPPAKRAKRKRQDEQIPVPLQALIRSDQDLIKHTVSLPVGDLDTFFYISKDNQVFWGVNRSRLPRLAARKAFLKRIPDDRLFPKVPKPKDTHLTIAAPGSYIPAMTQVKCPSLEDYYFLDFIGSNSRARQLFAEAMIMEKIAGSKAHLHPNIIRYHGCRVHRQRITGLVFERLEYNINQYVPQPGFSTLNKKRFIAKLKWAVSHIHSLGLAHNDICPNNIMVRETAGAQPEPVLIDFGSCAPFGSKDLLTFGTHGCLRSIFIPRRRNMIPIHCARLRSG</sequence>
<dbReference type="AlphaFoldDB" id="A0A0U5GI09"/>
<dbReference type="EMBL" id="CDMC01000019">
    <property type="protein sequence ID" value="CEL10488.1"/>
    <property type="molecule type" value="Genomic_DNA"/>
</dbReference>
<dbReference type="InterPro" id="IPR000719">
    <property type="entry name" value="Prot_kinase_dom"/>
</dbReference>
<dbReference type="PROSITE" id="PS50011">
    <property type="entry name" value="PROTEIN_KINASE_DOM"/>
    <property type="match status" value="1"/>
</dbReference>
<dbReference type="InterPro" id="IPR011009">
    <property type="entry name" value="Kinase-like_dom_sf"/>
</dbReference>
<keyword evidence="3" id="KW-1185">Reference proteome</keyword>
<dbReference type="GO" id="GO:0004672">
    <property type="term" value="F:protein kinase activity"/>
    <property type="evidence" value="ECO:0007669"/>
    <property type="project" value="InterPro"/>
</dbReference>
<reference evidence="3" key="1">
    <citation type="journal article" date="2016" name="Genome Announc.">
        <title>Draft genome sequences of fungus Aspergillus calidoustus.</title>
        <authorList>
            <person name="Horn F."/>
            <person name="Linde J."/>
            <person name="Mattern D.J."/>
            <person name="Walther G."/>
            <person name="Guthke R."/>
            <person name="Scherlach K."/>
            <person name="Martin K."/>
            <person name="Brakhage A.A."/>
            <person name="Petzke L."/>
            <person name="Valiante V."/>
        </authorList>
    </citation>
    <scope>NUCLEOTIDE SEQUENCE [LARGE SCALE GENOMIC DNA]</scope>
    <source>
        <strain evidence="3">SF006504</strain>
    </source>
</reference>
<dbReference type="Pfam" id="PF00069">
    <property type="entry name" value="Pkinase"/>
    <property type="match status" value="1"/>
</dbReference>
<dbReference type="OMA" id="CQPFGKR"/>
<proteinExistence type="predicted"/>
<feature type="domain" description="Protein kinase" evidence="1">
    <location>
        <begin position="31"/>
        <end position="279"/>
    </location>
</feature>
<dbReference type="Proteomes" id="UP000054771">
    <property type="component" value="Unassembled WGS sequence"/>
</dbReference>
<dbReference type="SUPFAM" id="SSF56112">
    <property type="entry name" value="Protein kinase-like (PK-like)"/>
    <property type="match status" value="1"/>
</dbReference>
<evidence type="ECO:0000313" key="2">
    <source>
        <dbReference type="EMBL" id="CEL10488.1"/>
    </source>
</evidence>
<dbReference type="GO" id="GO:0005524">
    <property type="term" value="F:ATP binding"/>
    <property type="evidence" value="ECO:0007669"/>
    <property type="project" value="InterPro"/>
</dbReference>
<accession>A0A0U5GI09</accession>
<name>A0A0U5GI09_ASPCI</name>
<dbReference type="STRING" id="454130.A0A0U5GI09"/>
<evidence type="ECO:0000259" key="1">
    <source>
        <dbReference type="PROSITE" id="PS50011"/>
    </source>
</evidence>
<dbReference type="OrthoDB" id="4062651at2759"/>
<evidence type="ECO:0000313" key="3">
    <source>
        <dbReference type="Proteomes" id="UP000054771"/>
    </source>
</evidence>